<dbReference type="Proteomes" id="UP000000851">
    <property type="component" value="Chromosome"/>
</dbReference>
<organism evidence="2 3">
    <name type="scientific">Catenulispora acidiphila (strain DSM 44928 / JCM 14897 / NBRC 102108 / NRRL B-24433 / ID139908)</name>
    <dbReference type="NCBI Taxonomy" id="479433"/>
    <lineage>
        <taxon>Bacteria</taxon>
        <taxon>Bacillati</taxon>
        <taxon>Actinomycetota</taxon>
        <taxon>Actinomycetes</taxon>
        <taxon>Catenulisporales</taxon>
        <taxon>Catenulisporaceae</taxon>
        <taxon>Catenulispora</taxon>
    </lineage>
</organism>
<protein>
    <submittedName>
        <fullName evidence="2">SAF domain protein</fullName>
    </submittedName>
</protein>
<evidence type="ECO:0000313" key="3">
    <source>
        <dbReference type="Proteomes" id="UP000000851"/>
    </source>
</evidence>
<sequence length="197" mass="19345" precursor="true">MRIPYAVTSVALVVTGAVLFTVAAWQISGRAPVLAVAQPIAAGQVVTQDDVKIVKVGAASDLGLVPSINEAEVVGHVAAVPLAAGTLLTAHMVGTADFPPPGQAVIGVALKAGAFPPRLGVGDRVNVWPGPDVAAVASASSAPVALASNAVVTSVGSADSVGTTVVTLLVDAQAAPKVTQAPSLSVVEVSPNEVGQL</sequence>
<evidence type="ECO:0000313" key="2">
    <source>
        <dbReference type="EMBL" id="ACU77419.1"/>
    </source>
</evidence>
<keyword evidence="3" id="KW-1185">Reference proteome</keyword>
<dbReference type="CDD" id="cd11614">
    <property type="entry name" value="SAF_CpaB_FlgA_like"/>
    <property type="match status" value="1"/>
</dbReference>
<dbReference type="SMART" id="SM00858">
    <property type="entry name" value="SAF"/>
    <property type="match status" value="1"/>
</dbReference>
<feature type="domain" description="SAF" evidence="1">
    <location>
        <begin position="31"/>
        <end position="94"/>
    </location>
</feature>
<reference evidence="2 3" key="1">
    <citation type="journal article" date="2009" name="Stand. Genomic Sci.">
        <title>Complete genome sequence of Catenulispora acidiphila type strain (ID 139908).</title>
        <authorList>
            <person name="Copeland A."/>
            <person name="Lapidus A."/>
            <person name="Glavina Del Rio T."/>
            <person name="Nolan M."/>
            <person name="Lucas S."/>
            <person name="Chen F."/>
            <person name="Tice H."/>
            <person name="Cheng J.F."/>
            <person name="Bruce D."/>
            <person name="Goodwin L."/>
            <person name="Pitluck S."/>
            <person name="Mikhailova N."/>
            <person name="Pati A."/>
            <person name="Ivanova N."/>
            <person name="Mavromatis K."/>
            <person name="Chen A."/>
            <person name="Palaniappan K."/>
            <person name="Chain P."/>
            <person name="Land M."/>
            <person name="Hauser L."/>
            <person name="Chang Y.J."/>
            <person name="Jeffries C.D."/>
            <person name="Chertkov O."/>
            <person name="Brettin T."/>
            <person name="Detter J.C."/>
            <person name="Han C."/>
            <person name="Ali Z."/>
            <person name="Tindall B.J."/>
            <person name="Goker M."/>
            <person name="Bristow J."/>
            <person name="Eisen J.A."/>
            <person name="Markowitz V."/>
            <person name="Hugenholtz P."/>
            <person name="Kyrpides N.C."/>
            <person name="Klenk H.P."/>
        </authorList>
    </citation>
    <scope>NUCLEOTIDE SEQUENCE [LARGE SCALE GENOMIC DNA]</scope>
    <source>
        <strain evidence="3">DSM 44928 / JCM 14897 / NBRC 102108 / NRRL B-24433 / ID139908</strain>
    </source>
</reference>
<proteinExistence type="predicted"/>
<dbReference type="EMBL" id="CP001700">
    <property type="protein sequence ID" value="ACU77419.1"/>
    <property type="molecule type" value="Genomic_DNA"/>
</dbReference>
<dbReference type="InParanoid" id="C7PYU7"/>
<name>C7PYU7_CATAD</name>
<dbReference type="STRING" id="479433.Caci_8600"/>
<dbReference type="AlphaFoldDB" id="C7PYU7"/>
<accession>C7PYU7</accession>
<dbReference type="HOGENOM" id="CLU_078491_2_0_11"/>
<evidence type="ECO:0000259" key="1">
    <source>
        <dbReference type="SMART" id="SM00858"/>
    </source>
</evidence>
<dbReference type="eggNOG" id="COG1261">
    <property type="taxonomic scope" value="Bacteria"/>
</dbReference>
<gene>
    <name evidence="2" type="ordered locus">Caci_8600</name>
</gene>
<dbReference type="Pfam" id="PF08666">
    <property type="entry name" value="SAF"/>
    <property type="match status" value="1"/>
</dbReference>
<dbReference type="Gene3D" id="3.90.1210.10">
    <property type="entry name" value="Antifreeze-like/N-acetylneuraminic acid synthase C-terminal domain"/>
    <property type="match status" value="1"/>
</dbReference>
<dbReference type="KEGG" id="cai:Caci_8600"/>
<dbReference type="InterPro" id="IPR013974">
    <property type="entry name" value="SAF"/>
</dbReference>